<feature type="non-terminal residue" evidence="2">
    <location>
        <position position="1"/>
    </location>
</feature>
<keyword evidence="1" id="KW-1133">Transmembrane helix</keyword>
<name>A0A2S4W3H2_9BASI</name>
<feature type="non-terminal residue" evidence="2">
    <location>
        <position position="517"/>
    </location>
</feature>
<keyword evidence="3" id="KW-1185">Reference proteome</keyword>
<feature type="transmembrane region" description="Helical" evidence="1">
    <location>
        <begin position="388"/>
        <end position="410"/>
    </location>
</feature>
<feature type="transmembrane region" description="Helical" evidence="1">
    <location>
        <begin position="214"/>
        <end position="233"/>
    </location>
</feature>
<feature type="transmembrane region" description="Helical" evidence="1">
    <location>
        <begin position="329"/>
        <end position="348"/>
    </location>
</feature>
<dbReference type="VEuPathDB" id="FungiDB:PSTT_01504"/>
<dbReference type="Proteomes" id="UP000239156">
    <property type="component" value="Unassembled WGS sequence"/>
</dbReference>
<evidence type="ECO:0008006" key="4">
    <source>
        <dbReference type="Google" id="ProtNLM"/>
    </source>
</evidence>
<evidence type="ECO:0000313" key="3">
    <source>
        <dbReference type="Proteomes" id="UP000239156"/>
    </source>
</evidence>
<evidence type="ECO:0000313" key="2">
    <source>
        <dbReference type="EMBL" id="POW16286.1"/>
    </source>
</evidence>
<dbReference type="PANTHER" id="PTHR11360:SF287">
    <property type="entry name" value="MFS MONOCARBOXYLATE TRANSPORTER"/>
    <property type="match status" value="1"/>
</dbReference>
<dbReference type="AlphaFoldDB" id="A0A2S4W3H2"/>
<protein>
    <recommendedName>
        <fullName evidence="4">Major facilitator superfamily (MFS) profile domain-containing protein</fullName>
    </recommendedName>
</protein>
<dbReference type="SUPFAM" id="SSF103473">
    <property type="entry name" value="MFS general substrate transporter"/>
    <property type="match status" value="1"/>
</dbReference>
<feature type="transmembrane region" description="Helical" evidence="1">
    <location>
        <begin position="276"/>
        <end position="293"/>
    </location>
</feature>
<feature type="transmembrane region" description="Helical" evidence="1">
    <location>
        <begin position="299"/>
        <end position="317"/>
    </location>
</feature>
<feature type="transmembrane region" description="Helical" evidence="1">
    <location>
        <begin position="75"/>
        <end position="96"/>
    </location>
</feature>
<keyword evidence="1" id="KW-0472">Membrane</keyword>
<gene>
    <name evidence="2" type="ORF">PSTT_01504</name>
</gene>
<feature type="transmembrane region" description="Helical" evidence="1">
    <location>
        <begin position="468"/>
        <end position="488"/>
    </location>
</feature>
<organism evidence="2 3">
    <name type="scientific">Puccinia striiformis</name>
    <dbReference type="NCBI Taxonomy" id="27350"/>
    <lineage>
        <taxon>Eukaryota</taxon>
        <taxon>Fungi</taxon>
        <taxon>Dikarya</taxon>
        <taxon>Basidiomycota</taxon>
        <taxon>Pucciniomycotina</taxon>
        <taxon>Pucciniomycetes</taxon>
        <taxon>Pucciniales</taxon>
        <taxon>Pucciniaceae</taxon>
        <taxon>Puccinia</taxon>
    </lineage>
</organism>
<sequence>SSKFIKTGATETLETAVAKDDPPVDRGRFAFQYLVAMFTIETIVWGFATSFGVLFNFYQHDPRSPIKPAPNAKLILTLVGTINTGTIAGLAPFFSFWIAKKPGIRRRLMFSGLLTCALSIFLSSYSTSAFHILLSQGIGYGVGGCALYYAALSHLPEWFDQRQGFANGLVFTGMDWVRGVVFPLILNSLLGRFGAKLALQIVPFMSRNESHPDVLSQTALFSIPIFLAVFFICPRVSNVHQRQDSSVHSVSSLEDKTLPSSENLFRNFYRCLTRMFWIYIFLNTIQSTAFYLPGLYLPTYIHCLGLGSVTGSALLSILNGKNISTYRIFANQLTMVSIVSAGTIFAQLAGGVLSDHYSPFLIGVTSNVLGGTCVLIFWGVLGQHGIAWLFVFAAAYGATAGAWTCLYFRVLKHFVPDRELLFSAYGVLSMTRGIGNILGGPISSALVSSPLTDPQQCGGFPKGSFSGLIWFTGLVFLISGLIGSFLWLHFRPASALVQDGGEIETKTKEASDSFLNF</sequence>
<dbReference type="PANTHER" id="PTHR11360">
    <property type="entry name" value="MONOCARBOXYLATE TRANSPORTER"/>
    <property type="match status" value="1"/>
</dbReference>
<feature type="transmembrane region" description="Helical" evidence="1">
    <location>
        <begin position="108"/>
        <end position="126"/>
    </location>
</feature>
<accession>A0A2S4W3H2</accession>
<feature type="transmembrane region" description="Helical" evidence="1">
    <location>
        <begin position="132"/>
        <end position="152"/>
    </location>
</feature>
<feature type="transmembrane region" description="Helical" evidence="1">
    <location>
        <begin position="33"/>
        <end position="55"/>
    </location>
</feature>
<comment type="caution">
    <text evidence="2">The sequence shown here is derived from an EMBL/GenBank/DDBJ whole genome shotgun (WGS) entry which is preliminary data.</text>
</comment>
<reference evidence="2" key="1">
    <citation type="submission" date="2017-12" db="EMBL/GenBank/DDBJ databases">
        <title>Gene loss provides genomic basis for host adaptation in cereal stripe rust fungi.</title>
        <authorList>
            <person name="Xia C."/>
        </authorList>
    </citation>
    <scope>NUCLEOTIDE SEQUENCE [LARGE SCALE GENOMIC DNA]</scope>
    <source>
        <strain evidence="2">93-210</strain>
    </source>
</reference>
<dbReference type="InterPro" id="IPR036259">
    <property type="entry name" value="MFS_trans_sf"/>
</dbReference>
<dbReference type="Gene3D" id="1.20.1250.20">
    <property type="entry name" value="MFS general substrate transporter like domains"/>
    <property type="match status" value="2"/>
</dbReference>
<keyword evidence="1" id="KW-0812">Transmembrane</keyword>
<feature type="transmembrane region" description="Helical" evidence="1">
    <location>
        <begin position="360"/>
        <end position="381"/>
    </location>
</feature>
<dbReference type="VEuPathDB" id="FungiDB:PSHT_04604"/>
<dbReference type="EMBL" id="PKSL01000008">
    <property type="protein sequence ID" value="POW16286.1"/>
    <property type="molecule type" value="Genomic_DNA"/>
</dbReference>
<evidence type="ECO:0000256" key="1">
    <source>
        <dbReference type="SAM" id="Phobius"/>
    </source>
</evidence>
<proteinExistence type="predicted"/>
<dbReference type="InterPro" id="IPR050327">
    <property type="entry name" value="Proton-linked_MCT"/>
</dbReference>